<dbReference type="GO" id="GO:0016020">
    <property type="term" value="C:membrane"/>
    <property type="evidence" value="ECO:0007669"/>
    <property type="project" value="TreeGrafter"/>
</dbReference>
<dbReference type="InterPro" id="IPR013783">
    <property type="entry name" value="Ig-like_fold"/>
</dbReference>
<dbReference type="PANTHER" id="PTHR46182">
    <property type="entry name" value="FI19480P1"/>
    <property type="match status" value="1"/>
</dbReference>
<dbReference type="GO" id="GO:0016798">
    <property type="term" value="F:hydrolase activity, acting on glycosyl bonds"/>
    <property type="evidence" value="ECO:0007669"/>
    <property type="project" value="UniProtKB-KW"/>
</dbReference>
<dbReference type="InterPro" id="IPR006558">
    <property type="entry name" value="LamG-like"/>
</dbReference>
<dbReference type="InterPro" id="IPR036116">
    <property type="entry name" value="FN3_sf"/>
</dbReference>
<dbReference type="PANTHER" id="PTHR46182:SF2">
    <property type="entry name" value="FI19480P1"/>
    <property type="match status" value="1"/>
</dbReference>
<dbReference type="InterPro" id="IPR003961">
    <property type="entry name" value="FN3_dom"/>
</dbReference>
<dbReference type="SUPFAM" id="SSF49265">
    <property type="entry name" value="Fibronectin type III"/>
    <property type="match status" value="1"/>
</dbReference>
<evidence type="ECO:0000259" key="7">
    <source>
        <dbReference type="PROSITE" id="PS50093"/>
    </source>
</evidence>
<keyword evidence="3" id="KW-0326">Glycosidase</keyword>
<feature type="domain" description="PKD" evidence="7">
    <location>
        <begin position="1023"/>
        <end position="1106"/>
    </location>
</feature>
<evidence type="ECO:0000256" key="6">
    <source>
        <dbReference type="SAM" id="SignalP"/>
    </source>
</evidence>
<dbReference type="Pfam" id="PF13385">
    <property type="entry name" value="Laminin_G_3"/>
    <property type="match status" value="2"/>
</dbReference>
<dbReference type="PROSITE" id="PS50093">
    <property type="entry name" value="PKD"/>
    <property type="match status" value="4"/>
</dbReference>
<feature type="domain" description="PKD" evidence="7">
    <location>
        <begin position="1111"/>
        <end position="1189"/>
    </location>
</feature>
<feature type="domain" description="Fibronectin type-III" evidence="8">
    <location>
        <begin position="458"/>
        <end position="557"/>
    </location>
</feature>
<keyword evidence="10" id="KW-1185">Reference proteome</keyword>
<reference evidence="10" key="1">
    <citation type="submission" date="2016-10" db="EMBL/GenBank/DDBJ databases">
        <authorList>
            <person name="Varghese N."/>
            <person name="Submissions S."/>
        </authorList>
    </citation>
    <scope>NUCLEOTIDE SEQUENCE [LARGE SCALE GENOMIC DNA]</scope>
    <source>
        <strain evidence="10">DSM 22329</strain>
    </source>
</reference>
<dbReference type="Proteomes" id="UP000199077">
    <property type="component" value="Chromosome I"/>
</dbReference>
<feature type="chain" id="PRO_5009251361" evidence="6">
    <location>
        <begin position="37"/>
        <end position="1574"/>
    </location>
</feature>
<dbReference type="GO" id="GO:0000272">
    <property type="term" value="P:polysaccharide catabolic process"/>
    <property type="evidence" value="ECO:0007669"/>
    <property type="project" value="UniProtKB-KW"/>
</dbReference>
<dbReference type="InterPro" id="IPR029865">
    <property type="entry name" value="KIAA0319-like"/>
</dbReference>
<dbReference type="SMART" id="SM00560">
    <property type="entry name" value="LamGL"/>
    <property type="match status" value="2"/>
</dbReference>
<dbReference type="SMART" id="SM00089">
    <property type="entry name" value="PKD"/>
    <property type="match status" value="4"/>
</dbReference>
<feature type="region of interest" description="Disordered" evidence="5">
    <location>
        <begin position="606"/>
        <end position="625"/>
    </location>
</feature>
<evidence type="ECO:0000256" key="4">
    <source>
        <dbReference type="ARBA" id="ARBA00023326"/>
    </source>
</evidence>
<dbReference type="EMBL" id="LT629711">
    <property type="protein sequence ID" value="SDP38072.1"/>
    <property type="molecule type" value="Genomic_DNA"/>
</dbReference>
<feature type="domain" description="PKD" evidence="7">
    <location>
        <begin position="1277"/>
        <end position="1359"/>
    </location>
</feature>
<sequence>MHVEQLRGPVRRLVATVTTAALVWFGFIVASPAAMAADAGAQATPPTTVTADALPTWQINGVVWSQVVVGNTVYATGSFTKARPPGVAPGGAGEIDALNIFAYDITTGERVASFNHSLNAQGLAITRSPDGSRVYVGGDFSAVDGVARGKIAAFSTADGSLLPWAGVAGGQVRALAVSSSTVYVGGSFPSAGGQARAALAAFSVSSPVTLSSWAPSAGGVNATVLAMQLAPDGSRVILGGSFETLSGTAAYGMGSVDATTGAVLPWAANTKIRTAGYNGGITSLSTDGTQIFGTGYAFGSGASFEGTFAADPTTGNLNYVNDCLGDHYSSFPLNGVLYSVSHSHDCTVVGSFPDTSPRARWQKVTAEPTTPVGITARTDAYGWDFRGIPYAGILHWFPDFKFGTYTADRQAAWNVTGGGNYVVFGGEFPTVNGKAQQGLVRFALPASSPKAAKPLYSTAMDPIATSTEAGRVKVDFGTVYDWDDATLTYDVYRDNGPTIGAVTAASNFWTLPGLSFTDTGVAPGTVHTYKVRAKDKDGNVQWSLASNSVTVSSTPMPAYVASVRADNPSHLWRLGDAGPGYLDSAGFNGGTSTGVTFGQSGAVSGDSAVRSSGGSSPKLYPTLVDPHPSEVTVEGWIQTSSSSGGRIVGYGNTQSGTSASATNDLVLYVDSGNRIAFAQTGPTGTVRSVRSARTVNDNAWHHVAATAGADGISLYVDGRRVGRDQNPVTMYPFVGYWRLLADQTSGLPNRPSNGALSGSVDEVAVYPTVLSQSRIQAHYLDSGRSQSWSTPPADAYSQAVNAQSPDQFWRLDETSGSSVLDSSASGQDGSVLAGVTWGAAGSPASATNRAATLNGNSGAIVSRETATSPKTYSAEVWFKTNTTRGGRLIGFGNSSSTTLSSASSSDRQICMLNNGRLQFGTSGAVRNLAETTTSYNDNQWHHAVATQGADGMKLYVDGLQVASNAATDAASFVGYWRVGGDRCYGGQTSNYLAGTVDEAAVYATALTAAQVRSHFEAAGGAIPNQSPTASFSSTKDLLDISVNGTGSSDPDGSIASWSWSWGDGTPAGSGATATHTYAAAGTYTVALTVTDDDGATNTTSAPVTVTTNQPPVSSFTTSSTFLALSVNGSGSSDADGTIASYSWNWGDGTAAGSGATATHTYAAAGAYTVALTVTDDRGATTTSSQVISVVEPPNQAPTASFTSTKDLLALSVNGSGSSDPDGTIASYSWNWGDGTAAGSGATATHTYAAAGTYTVELTVTDDDGATNTSSASVTVVANQAPVASFTSSATFLALSVNGSGSSDADGTIASYSWSWGDGTAAGSGATATHTYAAAGTYTVALTVTDDRGATTTTTSSVTVAAQSILAEDHFGRTSTSGWGSAETGGAWTLGGTITRWTVNSGLGKVWLNAGEGSTAALNGVSSTRSDVRVTVTTDKEPTGGGQYISVIGRRVSTTQDYRAKIRFAAGGATAVWLTRNEGATETVLTSITVPGLTYAANDRMQVRLQTFGTSPTTVRVKIWKSGTTEPTAWTLSATDSGTALQAAGSVALYPYLSATVTNGPVTYGVDDLTVTEIP</sequence>
<dbReference type="RefSeq" id="WP_157693002.1">
    <property type="nucleotide sequence ID" value="NZ_LT629711.1"/>
</dbReference>
<keyword evidence="4" id="KW-0119">Carbohydrate metabolism</keyword>
<dbReference type="GO" id="GO:0031410">
    <property type="term" value="C:cytoplasmic vesicle"/>
    <property type="evidence" value="ECO:0007669"/>
    <property type="project" value="TreeGrafter"/>
</dbReference>
<evidence type="ECO:0000259" key="8">
    <source>
        <dbReference type="PROSITE" id="PS50853"/>
    </source>
</evidence>
<protein>
    <submittedName>
        <fullName evidence="9">PKD repeat-containing protein</fullName>
    </submittedName>
</protein>
<feature type="domain" description="PKD" evidence="7">
    <location>
        <begin position="1193"/>
        <end position="1282"/>
    </location>
</feature>
<dbReference type="Gene3D" id="2.60.40.10">
    <property type="entry name" value="Immunoglobulins"/>
    <property type="match status" value="5"/>
</dbReference>
<keyword evidence="2" id="KW-1015">Disulfide bond</keyword>
<keyword evidence="3" id="KW-0378">Hydrolase</keyword>
<dbReference type="InterPro" id="IPR000601">
    <property type="entry name" value="PKD_dom"/>
</dbReference>
<dbReference type="STRING" id="443156.SAMN04489867_2250"/>
<evidence type="ECO:0000313" key="10">
    <source>
        <dbReference type="Proteomes" id="UP000199077"/>
    </source>
</evidence>
<dbReference type="SUPFAM" id="SSF49299">
    <property type="entry name" value="PKD domain"/>
    <property type="match status" value="4"/>
</dbReference>
<keyword evidence="4" id="KW-0624">Polysaccharide degradation</keyword>
<feature type="signal peptide" evidence="6">
    <location>
        <begin position="1"/>
        <end position="36"/>
    </location>
</feature>
<accession>A0A1H0S8H0</accession>
<dbReference type="CDD" id="cd00146">
    <property type="entry name" value="PKD"/>
    <property type="match status" value="3"/>
</dbReference>
<gene>
    <name evidence="9" type="ORF">SAMN04489867_2250</name>
</gene>
<dbReference type="SUPFAM" id="SSF101908">
    <property type="entry name" value="Putative isomerase YbhE"/>
    <property type="match status" value="1"/>
</dbReference>
<name>A0A1H0S8H0_9MICO</name>
<dbReference type="Pfam" id="PF18911">
    <property type="entry name" value="PKD_4"/>
    <property type="match status" value="4"/>
</dbReference>
<dbReference type="Gene3D" id="2.60.120.200">
    <property type="match status" value="2"/>
</dbReference>
<evidence type="ECO:0000256" key="1">
    <source>
        <dbReference type="ARBA" id="ARBA00022729"/>
    </source>
</evidence>
<keyword evidence="1 6" id="KW-0732">Signal</keyword>
<dbReference type="OrthoDB" id="9802683at2"/>
<dbReference type="InterPro" id="IPR013320">
    <property type="entry name" value="ConA-like_dom_sf"/>
</dbReference>
<proteinExistence type="predicted"/>
<evidence type="ECO:0000256" key="3">
    <source>
        <dbReference type="ARBA" id="ARBA00023295"/>
    </source>
</evidence>
<evidence type="ECO:0000256" key="5">
    <source>
        <dbReference type="SAM" id="MobiDB-lite"/>
    </source>
</evidence>
<dbReference type="PROSITE" id="PS50853">
    <property type="entry name" value="FN3"/>
    <property type="match status" value="1"/>
</dbReference>
<dbReference type="SUPFAM" id="SSF49899">
    <property type="entry name" value="Concanavalin A-like lectins/glucanases"/>
    <property type="match status" value="2"/>
</dbReference>
<evidence type="ECO:0000256" key="2">
    <source>
        <dbReference type="ARBA" id="ARBA00023157"/>
    </source>
</evidence>
<dbReference type="InterPro" id="IPR022409">
    <property type="entry name" value="PKD/Chitinase_dom"/>
</dbReference>
<dbReference type="InterPro" id="IPR035986">
    <property type="entry name" value="PKD_dom_sf"/>
</dbReference>
<evidence type="ECO:0000313" key="9">
    <source>
        <dbReference type="EMBL" id="SDP38072.1"/>
    </source>
</evidence>
<organism evidence="9 10">
    <name type="scientific">Pedococcus dokdonensis</name>
    <dbReference type="NCBI Taxonomy" id="443156"/>
    <lineage>
        <taxon>Bacteria</taxon>
        <taxon>Bacillati</taxon>
        <taxon>Actinomycetota</taxon>
        <taxon>Actinomycetes</taxon>
        <taxon>Micrococcales</taxon>
        <taxon>Intrasporangiaceae</taxon>
        <taxon>Pedococcus</taxon>
    </lineage>
</organism>